<evidence type="ECO:0000313" key="2">
    <source>
        <dbReference type="EMBL" id="KAG6475153.1"/>
    </source>
</evidence>
<dbReference type="GO" id="GO:0005507">
    <property type="term" value="F:copper ion binding"/>
    <property type="evidence" value="ECO:0007669"/>
    <property type="project" value="TreeGrafter"/>
</dbReference>
<protein>
    <recommendedName>
        <fullName evidence="4">Protein CutA, chloroplastic</fullName>
    </recommendedName>
</protein>
<reference evidence="2 3" key="1">
    <citation type="submission" date="2020-08" db="EMBL/GenBank/DDBJ databases">
        <title>Plant Genome Project.</title>
        <authorList>
            <person name="Zhang R.-G."/>
        </authorList>
    </citation>
    <scope>NUCLEOTIDE SEQUENCE [LARGE SCALE GENOMIC DNA]</scope>
    <source>
        <tissue evidence="2">Rhizome</tissue>
    </source>
</reference>
<dbReference type="Gene3D" id="3.30.70.120">
    <property type="match status" value="1"/>
</dbReference>
<dbReference type="InterPro" id="IPR011322">
    <property type="entry name" value="N-reg_PII-like_a/b"/>
</dbReference>
<name>A0A8J5EX28_ZINOF</name>
<dbReference type="InterPro" id="IPR004323">
    <property type="entry name" value="Ion_tolerance_CutA"/>
</dbReference>
<comment type="caution">
    <text evidence="2">The sequence shown here is derived from an EMBL/GenBank/DDBJ whole genome shotgun (WGS) entry which is preliminary data.</text>
</comment>
<evidence type="ECO:0008006" key="4">
    <source>
        <dbReference type="Google" id="ProtNLM"/>
    </source>
</evidence>
<accession>A0A8J5EX28</accession>
<evidence type="ECO:0000256" key="1">
    <source>
        <dbReference type="ARBA" id="ARBA00010169"/>
    </source>
</evidence>
<dbReference type="InterPro" id="IPR015867">
    <property type="entry name" value="N-reg_PII/ATP_PRibTrfase_C"/>
</dbReference>
<dbReference type="GO" id="GO:0010038">
    <property type="term" value="P:response to metal ion"/>
    <property type="evidence" value="ECO:0007669"/>
    <property type="project" value="InterPro"/>
</dbReference>
<dbReference type="PANTHER" id="PTHR23419">
    <property type="entry name" value="DIVALENT CATION TOLERANCE CUTA-RELATED"/>
    <property type="match status" value="1"/>
</dbReference>
<dbReference type="PANTHER" id="PTHR23419:SF8">
    <property type="entry name" value="FI09726P"/>
    <property type="match status" value="1"/>
</dbReference>
<sequence length="324" mass="35470">MLSTSSELHPSELGIIRLPPVGIGPSCAARFGQLRASPLRDLPRVAQSLQRIHVLRALQLAGAIPICVVSWTTSYDLLPLDINDLVPNTLGVILAFAELKKNAAALSFTNFLGDFPSSSSPAFLRGTKASTPHSTFRGSLSSEPRYSHRHRIQVRLCRAVAQPPPFPRVNSISSLPPPPSWYVVFLLMISLLQFQQIYSLSCMAPLIVDELNLLLCRSKAIAKPSTRGLHSTGMEAASTTVPSIVVYVTVPNKDAGIQSVYWWDGKIQTDSEELLIIKTRESLLGALTGHVKSNHEYEVPEVIALPITGGNLKYLEWIKDSTRS</sequence>
<dbReference type="EMBL" id="JACMSC010000018">
    <property type="protein sequence ID" value="KAG6475153.1"/>
    <property type="molecule type" value="Genomic_DNA"/>
</dbReference>
<dbReference type="AlphaFoldDB" id="A0A8J5EX28"/>
<keyword evidence="3" id="KW-1185">Reference proteome</keyword>
<dbReference type="Proteomes" id="UP000734854">
    <property type="component" value="Unassembled WGS sequence"/>
</dbReference>
<organism evidence="2 3">
    <name type="scientific">Zingiber officinale</name>
    <name type="common">Ginger</name>
    <name type="synonym">Amomum zingiber</name>
    <dbReference type="NCBI Taxonomy" id="94328"/>
    <lineage>
        <taxon>Eukaryota</taxon>
        <taxon>Viridiplantae</taxon>
        <taxon>Streptophyta</taxon>
        <taxon>Embryophyta</taxon>
        <taxon>Tracheophyta</taxon>
        <taxon>Spermatophyta</taxon>
        <taxon>Magnoliopsida</taxon>
        <taxon>Liliopsida</taxon>
        <taxon>Zingiberales</taxon>
        <taxon>Zingiberaceae</taxon>
        <taxon>Zingiber</taxon>
    </lineage>
</organism>
<dbReference type="Pfam" id="PF03091">
    <property type="entry name" value="CutA1"/>
    <property type="match status" value="1"/>
</dbReference>
<evidence type="ECO:0000313" key="3">
    <source>
        <dbReference type="Proteomes" id="UP000734854"/>
    </source>
</evidence>
<proteinExistence type="inferred from homology"/>
<gene>
    <name evidence="2" type="ORF">ZIOFF_064371</name>
</gene>
<comment type="similarity">
    <text evidence="1">Belongs to the CutA family.</text>
</comment>
<dbReference type="SUPFAM" id="SSF54913">
    <property type="entry name" value="GlnB-like"/>
    <property type="match status" value="1"/>
</dbReference>